<dbReference type="InterPro" id="IPR055201">
    <property type="entry name" value="IHF-like_H2TH"/>
</dbReference>
<evidence type="ECO:0000313" key="3">
    <source>
        <dbReference type="EMBL" id="MDP9800032.1"/>
    </source>
</evidence>
<feature type="coiled-coil region" evidence="1">
    <location>
        <begin position="12"/>
        <end position="39"/>
    </location>
</feature>
<protein>
    <submittedName>
        <fullName evidence="3">DNA uptake protein ComE-like DNA-binding protein</fullName>
    </submittedName>
</protein>
<accession>A0ABT9N8K6</accession>
<dbReference type="EMBL" id="JAUSQW010000001">
    <property type="protein sequence ID" value="MDP9800032.1"/>
    <property type="molecule type" value="Genomic_DNA"/>
</dbReference>
<organism evidence="3 4">
    <name type="scientific">Arcanobacterium wilhelmae</name>
    <dbReference type="NCBI Taxonomy" id="1803177"/>
    <lineage>
        <taxon>Bacteria</taxon>
        <taxon>Bacillati</taxon>
        <taxon>Actinomycetota</taxon>
        <taxon>Actinomycetes</taxon>
        <taxon>Actinomycetales</taxon>
        <taxon>Actinomycetaceae</taxon>
        <taxon>Arcanobacterium</taxon>
    </lineage>
</organism>
<gene>
    <name evidence="3" type="ORF">J2S49_000108</name>
</gene>
<dbReference type="Gene3D" id="1.10.8.50">
    <property type="match status" value="1"/>
</dbReference>
<dbReference type="InterPro" id="IPR010979">
    <property type="entry name" value="Ribosomal_uS13-like_H2TH"/>
</dbReference>
<dbReference type="Proteomes" id="UP001235966">
    <property type="component" value="Unassembled WGS sequence"/>
</dbReference>
<feature type="domain" description="Integration host factor-like helix-two turn-helix" evidence="2">
    <location>
        <begin position="33"/>
        <end position="103"/>
    </location>
</feature>
<evidence type="ECO:0000259" key="2">
    <source>
        <dbReference type="Pfam" id="PF22525"/>
    </source>
</evidence>
<reference evidence="3 4" key="1">
    <citation type="submission" date="2023-07" db="EMBL/GenBank/DDBJ databases">
        <title>Sequencing the genomes of 1000 actinobacteria strains.</title>
        <authorList>
            <person name="Klenk H.-P."/>
        </authorList>
    </citation>
    <scope>NUCLEOTIDE SEQUENCE [LARGE SCALE GENOMIC DNA]</scope>
    <source>
        <strain evidence="3 4">DSM 102162</strain>
    </source>
</reference>
<sequence>MMALPVLTPEQRKAALEKAAAVRAQRAELKRKLKAGEVKVSTVLESAKTDVIAGKLKVSVLLMSLPGIGDAKAQAIMESVNIAPSRRVGGLGPHQAKALVELFG</sequence>
<dbReference type="InterPro" id="IPR047806">
    <property type="entry name" value="IHF_actinobact"/>
</dbReference>
<proteinExistence type="predicted"/>
<comment type="caution">
    <text evidence="3">The sequence shown here is derived from an EMBL/GenBank/DDBJ whole genome shotgun (WGS) entry which is preliminary data.</text>
</comment>
<keyword evidence="1" id="KW-0175">Coiled coil</keyword>
<evidence type="ECO:0000256" key="1">
    <source>
        <dbReference type="SAM" id="Coils"/>
    </source>
</evidence>
<name>A0ABT9N8K6_9ACTO</name>
<dbReference type="NCBIfam" id="NF041260">
    <property type="entry name" value="actino_IHF"/>
    <property type="match status" value="1"/>
</dbReference>
<keyword evidence="4" id="KW-1185">Reference proteome</keyword>
<dbReference type="Pfam" id="PF22525">
    <property type="entry name" value="H2TH_5"/>
    <property type="match status" value="1"/>
</dbReference>
<evidence type="ECO:0000313" key="4">
    <source>
        <dbReference type="Proteomes" id="UP001235966"/>
    </source>
</evidence>
<dbReference type="SUPFAM" id="SSF46946">
    <property type="entry name" value="S13-like H2TH domain"/>
    <property type="match status" value="1"/>
</dbReference>